<comment type="caution">
    <text evidence="7">The sequence shown here is derived from an EMBL/GenBank/DDBJ whole genome shotgun (WGS) entry which is preliminary data.</text>
</comment>
<keyword evidence="3" id="KW-0731">Sigma factor</keyword>
<dbReference type="PANTHER" id="PTHR43133:SF46">
    <property type="entry name" value="RNA POLYMERASE SIGMA-70 FACTOR ECF SUBFAMILY"/>
    <property type="match status" value="1"/>
</dbReference>
<dbReference type="InterPro" id="IPR013249">
    <property type="entry name" value="RNA_pol_sigma70_r4_t2"/>
</dbReference>
<dbReference type="NCBIfam" id="TIGR02985">
    <property type="entry name" value="Sig70_bacteroi1"/>
    <property type="match status" value="1"/>
</dbReference>
<dbReference type="InterPro" id="IPR036388">
    <property type="entry name" value="WH-like_DNA-bd_sf"/>
</dbReference>
<gene>
    <name evidence="7" type="ORF">O6P32_11270</name>
</gene>
<evidence type="ECO:0000259" key="6">
    <source>
        <dbReference type="Pfam" id="PF08281"/>
    </source>
</evidence>
<dbReference type="Gene3D" id="1.10.10.10">
    <property type="entry name" value="Winged helix-like DNA-binding domain superfamily/Winged helix DNA-binding domain"/>
    <property type="match status" value="1"/>
</dbReference>
<dbReference type="Proteomes" id="UP001141933">
    <property type="component" value="Unassembled WGS sequence"/>
</dbReference>
<dbReference type="Pfam" id="PF04542">
    <property type="entry name" value="Sigma70_r2"/>
    <property type="match status" value="1"/>
</dbReference>
<dbReference type="PANTHER" id="PTHR43133">
    <property type="entry name" value="RNA POLYMERASE ECF-TYPE SIGMA FACTO"/>
    <property type="match status" value="1"/>
</dbReference>
<evidence type="ECO:0000313" key="8">
    <source>
        <dbReference type="Proteomes" id="UP001141933"/>
    </source>
</evidence>
<evidence type="ECO:0000256" key="4">
    <source>
        <dbReference type="ARBA" id="ARBA00023163"/>
    </source>
</evidence>
<dbReference type="InterPro" id="IPR013325">
    <property type="entry name" value="RNA_pol_sigma_r2"/>
</dbReference>
<dbReference type="InterPro" id="IPR013324">
    <property type="entry name" value="RNA_pol_sigma_r3/r4-like"/>
</dbReference>
<keyword evidence="2" id="KW-0805">Transcription regulation</keyword>
<name>A0ABT4PJQ2_9BACT</name>
<comment type="similarity">
    <text evidence="1">Belongs to the sigma-70 factor family. ECF subfamily.</text>
</comment>
<organism evidence="7 8">
    <name type="scientific">Phocaeicola acetigenes</name>
    <dbReference type="NCBI Taxonomy" id="3016083"/>
    <lineage>
        <taxon>Bacteria</taxon>
        <taxon>Pseudomonadati</taxon>
        <taxon>Bacteroidota</taxon>
        <taxon>Bacteroidia</taxon>
        <taxon>Bacteroidales</taxon>
        <taxon>Bacteroidaceae</taxon>
        <taxon>Phocaeicola</taxon>
    </lineage>
</organism>
<evidence type="ECO:0000256" key="2">
    <source>
        <dbReference type="ARBA" id="ARBA00023015"/>
    </source>
</evidence>
<dbReference type="SUPFAM" id="SSF88946">
    <property type="entry name" value="Sigma2 domain of RNA polymerase sigma factors"/>
    <property type="match status" value="1"/>
</dbReference>
<accession>A0ABT4PJQ2</accession>
<dbReference type="EMBL" id="JAPZVM010000010">
    <property type="protein sequence ID" value="MCZ8373279.1"/>
    <property type="molecule type" value="Genomic_DNA"/>
</dbReference>
<evidence type="ECO:0000313" key="7">
    <source>
        <dbReference type="EMBL" id="MCZ8373279.1"/>
    </source>
</evidence>
<dbReference type="Gene3D" id="1.10.1740.10">
    <property type="match status" value="1"/>
</dbReference>
<dbReference type="InterPro" id="IPR014284">
    <property type="entry name" value="RNA_pol_sigma-70_dom"/>
</dbReference>
<keyword evidence="4" id="KW-0804">Transcription</keyword>
<evidence type="ECO:0000259" key="5">
    <source>
        <dbReference type="Pfam" id="PF04542"/>
    </source>
</evidence>
<proteinExistence type="inferred from homology"/>
<dbReference type="SUPFAM" id="SSF88659">
    <property type="entry name" value="Sigma3 and sigma4 domains of RNA polymerase sigma factors"/>
    <property type="match status" value="1"/>
</dbReference>
<evidence type="ECO:0000256" key="3">
    <source>
        <dbReference type="ARBA" id="ARBA00023082"/>
    </source>
</evidence>
<evidence type="ECO:0000256" key="1">
    <source>
        <dbReference type="ARBA" id="ARBA00010641"/>
    </source>
</evidence>
<dbReference type="CDD" id="cd06171">
    <property type="entry name" value="Sigma70_r4"/>
    <property type="match status" value="1"/>
</dbReference>
<protein>
    <submittedName>
        <fullName evidence="7">RNA polymerase sigma-70 factor</fullName>
    </submittedName>
</protein>
<dbReference type="InterPro" id="IPR039425">
    <property type="entry name" value="RNA_pol_sigma-70-like"/>
</dbReference>
<dbReference type="InterPro" id="IPR007627">
    <property type="entry name" value="RNA_pol_sigma70_r2"/>
</dbReference>
<dbReference type="RefSeq" id="WP_178266329.1">
    <property type="nucleotide sequence ID" value="NZ_JAPZVM010000010.1"/>
</dbReference>
<sequence>MNELSKEEKEKFEALFRTMYPKVKAFAAKILQSEDDAEDIAEDIFVKLLNDFQAWENPETRNSFIYTLTRNHIFNFLKHKAIEQKFQAEKEINLSDYYEESEIHNSLYAKELKLLVELTIKNMPEQRRKIFVMSRFQKKTHAEIAEELDLSVRTVERHVYLALKELKKVISMFMLLCSL</sequence>
<dbReference type="InterPro" id="IPR014327">
    <property type="entry name" value="RNA_pol_sigma70_bacteroid"/>
</dbReference>
<dbReference type="NCBIfam" id="TIGR02937">
    <property type="entry name" value="sigma70-ECF"/>
    <property type="match status" value="1"/>
</dbReference>
<feature type="domain" description="RNA polymerase sigma factor 70 region 4 type 2" evidence="6">
    <location>
        <begin position="116"/>
        <end position="166"/>
    </location>
</feature>
<dbReference type="Pfam" id="PF08281">
    <property type="entry name" value="Sigma70_r4_2"/>
    <property type="match status" value="1"/>
</dbReference>
<keyword evidence="8" id="KW-1185">Reference proteome</keyword>
<reference evidence="7" key="1">
    <citation type="submission" date="2022-12" db="EMBL/GenBank/DDBJ databases">
        <title>Phocaeicola acetigenes sp. nov., isolated feces from a healthy human.</title>
        <authorList>
            <person name="Do H."/>
            <person name="Ha Y.B."/>
            <person name="Kim J.-S."/>
            <person name="Suh M.K."/>
            <person name="Kim H.S."/>
            <person name="Lee J.-S."/>
        </authorList>
    </citation>
    <scope>NUCLEOTIDE SEQUENCE</scope>
    <source>
        <strain evidence="7">KGMB11183</strain>
    </source>
</reference>
<feature type="domain" description="RNA polymerase sigma-70 region 2" evidence="5">
    <location>
        <begin position="15"/>
        <end position="80"/>
    </location>
</feature>